<proteinExistence type="predicted"/>
<evidence type="ECO:0000313" key="2">
    <source>
        <dbReference type="EMBL" id="XCM39682.1"/>
    </source>
</evidence>
<dbReference type="AlphaFoldDB" id="A0AAU8JN06"/>
<sequence length="253" mass="28276">MIGFVMGLTFCWSSIFPGSAVAAASPDTAPQELQTLLQQVDDAASQQNIRGVMKFYSPTLTHGDGLTYTNLEQALRELWQRYPNLTYRTELKSWEADGNAIVAETVTEINGVQTTPDREYRLRATVRSRQRYENQQIVHQEILAEQSQLTSGENPPNVQINLPDRVKIGRQYNFDAIVLEPLGDDLLLGAALEEPISIFGYMNPAKLDLQPLNAGGLFKIGQAPLVANDRWISAVFIRHNGITFVTQRLEVSQ</sequence>
<gene>
    <name evidence="2" type="ORF">ABWT76_002628</name>
</gene>
<dbReference type="InterPro" id="IPR032710">
    <property type="entry name" value="NTF2-like_dom_sf"/>
</dbReference>
<accession>A0AAU8JN06</accession>
<protein>
    <submittedName>
        <fullName evidence="2">Nuclear transport factor 2 family protein</fullName>
    </submittedName>
</protein>
<reference evidence="2" key="1">
    <citation type="submission" date="2024-07" db="EMBL/GenBank/DDBJ databases">
        <authorList>
            <person name="Kim Y.J."/>
            <person name="Jeong J.Y."/>
        </authorList>
    </citation>
    <scope>NUCLEOTIDE SEQUENCE</scope>
    <source>
        <strain evidence="2">GIHE-MW2</strain>
    </source>
</reference>
<name>A0AAU8JN06_9CYAN</name>
<evidence type="ECO:0000256" key="1">
    <source>
        <dbReference type="SAM" id="SignalP"/>
    </source>
</evidence>
<dbReference type="EMBL" id="CP159837">
    <property type="protein sequence ID" value="XCM39682.1"/>
    <property type="molecule type" value="Genomic_DNA"/>
</dbReference>
<feature type="signal peptide" evidence="1">
    <location>
        <begin position="1"/>
        <end position="22"/>
    </location>
</feature>
<dbReference type="RefSeq" id="WP_156331858.1">
    <property type="nucleotide sequence ID" value="NZ_CP159837.1"/>
</dbReference>
<organism evidence="2">
    <name type="scientific">Planktothricoides raciborskii GIHE-MW2</name>
    <dbReference type="NCBI Taxonomy" id="2792601"/>
    <lineage>
        <taxon>Bacteria</taxon>
        <taxon>Bacillati</taxon>
        <taxon>Cyanobacteriota</taxon>
        <taxon>Cyanophyceae</taxon>
        <taxon>Oscillatoriophycideae</taxon>
        <taxon>Oscillatoriales</taxon>
        <taxon>Oscillatoriaceae</taxon>
        <taxon>Planktothricoides</taxon>
    </lineage>
</organism>
<dbReference type="SUPFAM" id="SSF54427">
    <property type="entry name" value="NTF2-like"/>
    <property type="match status" value="1"/>
</dbReference>
<keyword evidence="1" id="KW-0732">Signal</keyword>
<feature type="chain" id="PRO_5043919284" evidence="1">
    <location>
        <begin position="23"/>
        <end position="253"/>
    </location>
</feature>